<dbReference type="EMBL" id="MLYV02000837">
    <property type="protein sequence ID" value="PSR76676.1"/>
    <property type="molecule type" value="Genomic_DNA"/>
</dbReference>
<protein>
    <submittedName>
        <fullName evidence="1">Uncharacterized protein</fullName>
    </submittedName>
</protein>
<keyword evidence="2" id="KW-1185">Reference proteome</keyword>
<organism evidence="1 2">
    <name type="scientific">Hermanssonia centrifuga</name>
    <dbReference type="NCBI Taxonomy" id="98765"/>
    <lineage>
        <taxon>Eukaryota</taxon>
        <taxon>Fungi</taxon>
        <taxon>Dikarya</taxon>
        <taxon>Basidiomycota</taxon>
        <taxon>Agaricomycotina</taxon>
        <taxon>Agaricomycetes</taxon>
        <taxon>Polyporales</taxon>
        <taxon>Meruliaceae</taxon>
        <taxon>Hermanssonia</taxon>
    </lineage>
</organism>
<name>A0A2R6NU82_9APHY</name>
<proteinExistence type="predicted"/>
<reference evidence="1 2" key="1">
    <citation type="submission" date="2018-02" db="EMBL/GenBank/DDBJ databases">
        <title>Genome sequence of the basidiomycete white-rot fungus Phlebia centrifuga.</title>
        <authorList>
            <person name="Granchi Z."/>
            <person name="Peng M."/>
            <person name="de Vries R.P."/>
            <person name="Hilden K."/>
            <person name="Makela M.R."/>
            <person name="Grigoriev I."/>
            <person name="Riley R."/>
        </authorList>
    </citation>
    <scope>NUCLEOTIDE SEQUENCE [LARGE SCALE GENOMIC DNA]</scope>
    <source>
        <strain evidence="1 2">FBCC195</strain>
    </source>
</reference>
<dbReference type="OrthoDB" id="6079689at2759"/>
<sequence length="83" mass="9168">MTATQASRAHLLSLPPNLNSLYFPQATKPESFVYGKPVKGRNEPTAIGGVAWVVHKLNEGVPYEKVTEKAWKNTVELFGLTEL</sequence>
<dbReference type="STRING" id="98765.A0A2R6NU82"/>
<gene>
    <name evidence="1" type="ORF">PHLCEN_2v8273</name>
</gene>
<evidence type="ECO:0000313" key="1">
    <source>
        <dbReference type="EMBL" id="PSR76676.1"/>
    </source>
</evidence>
<accession>A0A2R6NU82</accession>
<dbReference type="AlphaFoldDB" id="A0A2R6NU82"/>
<comment type="caution">
    <text evidence="1">The sequence shown here is derived from an EMBL/GenBank/DDBJ whole genome shotgun (WGS) entry which is preliminary data.</text>
</comment>
<dbReference type="Gene3D" id="3.20.20.140">
    <property type="entry name" value="Metal-dependent hydrolases"/>
    <property type="match status" value="1"/>
</dbReference>
<dbReference type="Proteomes" id="UP000186601">
    <property type="component" value="Unassembled WGS sequence"/>
</dbReference>
<evidence type="ECO:0000313" key="2">
    <source>
        <dbReference type="Proteomes" id="UP000186601"/>
    </source>
</evidence>